<accession>A0A1B6LJQ7</accession>
<dbReference type="AlphaFoldDB" id="A0A1B6LJQ7"/>
<reference evidence="2" key="1">
    <citation type="submission" date="2015-11" db="EMBL/GenBank/DDBJ databases">
        <title>De novo transcriptome assembly of four potential Pierce s Disease insect vectors from Arizona vineyards.</title>
        <authorList>
            <person name="Tassone E.E."/>
        </authorList>
    </citation>
    <scope>NUCLEOTIDE SEQUENCE</scope>
</reference>
<feature type="compositionally biased region" description="Basic and acidic residues" evidence="1">
    <location>
        <begin position="101"/>
        <end position="115"/>
    </location>
</feature>
<protein>
    <submittedName>
        <fullName evidence="2">Uncharacterized protein</fullName>
    </submittedName>
</protein>
<gene>
    <name evidence="2" type="ORF">g.19446</name>
</gene>
<evidence type="ECO:0000313" key="2">
    <source>
        <dbReference type="EMBL" id="JAT23888.1"/>
    </source>
</evidence>
<feature type="compositionally biased region" description="Basic and acidic residues" evidence="1">
    <location>
        <begin position="123"/>
        <end position="135"/>
    </location>
</feature>
<evidence type="ECO:0000256" key="1">
    <source>
        <dbReference type="SAM" id="MobiDB-lite"/>
    </source>
</evidence>
<sequence>PRSAPPGRRRKFVVILTGTDYPFSYMFRAPPMLMPHESTVAHEQRFVMDTPMISRSRTFSIIDENDDLCNRHNRMESCGLEENKSVLEMLDQRSQSLVPHVRPETPRSVTHNHDEDYSDEESDRQSGEGEDKIAS</sequence>
<proteinExistence type="predicted"/>
<dbReference type="EMBL" id="GEBQ01016089">
    <property type="protein sequence ID" value="JAT23888.1"/>
    <property type="molecule type" value="Transcribed_RNA"/>
</dbReference>
<feature type="region of interest" description="Disordered" evidence="1">
    <location>
        <begin position="92"/>
        <end position="135"/>
    </location>
</feature>
<name>A0A1B6LJQ7_9HEMI</name>
<organism evidence="2">
    <name type="scientific">Graphocephala atropunctata</name>
    <dbReference type="NCBI Taxonomy" id="36148"/>
    <lineage>
        <taxon>Eukaryota</taxon>
        <taxon>Metazoa</taxon>
        <taxon>Ecdysozoa</taxon>
        <taxon>Arthropoda</taxon>
        <taxon>Hexapoda</taxon>
        <taxon>Insecta</taxon>
        <taxon>Pterygota</taxon>
        <taxon>Neoptera</taxon>
        <taxon>Paraneoptera</taxon>
        <taxon>Hemiptera</taxon>
        <taxon>Auchenorrhyncha</taxon>
        <taxon>Membracoidea</taxon>
        <taxon>Cicadellidae</taxon>
        <taxon>Cicadellinae</taxon>
        <taxon>Cicadellini</taxon>
        <taxon>Graphocephala</taxon>
    </lineage>
</organism>
<feature type="non-terminal residue" evidence="2">
    <location>
        <position position="1"/>
    </location>
</feature>